<dbReference type="PROSITE" id="PS50305">
    <property type="entry name" value="SIRTUIN"/>
    <property type="match status" value="1"/>
</dbReference>
<organism evidence="6 7">
    <name type="scientific">Aliikangiella coralliicola</name>
    <dbReference type="NCBI Taxonomy" id="2592383"/>
    <lineage>
        <taxon>Bacteria</taxon>
        <taxon>Pseudomonadati</taxon>
        <taxon>Pseudomonadota</taxon>
        <taxon>Gammaproteobacteria</taxon>
        <taxon>Oceanospirillales</taxon>
        <taxon>Pleioneaceae</taxon>
        <taxon>Aliikangiella</taxon>
    </lineage>
</organism>
<dbReference type="GO" id="GO:0070403">
    <property type="term" value="F:NAD+ binding"/>
    <property type="evidence" value="ECO:0007669"/>
    <property type="project" value="InterPro"/>
</dbReference>
<dbReference type="RefSeq" id="WP_142894309.1">
    <property type="nucleotide sequence ID" value="NZ_ML660165.1"/>
</dbReference>
<name>A0A545UBN1_9GAMM</name>
<dbReference type="OrthoDB" id="9800582at2"/>
<feature type="active site" description="Proton acceptor" evidence="4">
    <location>
        <position position="134"/>
    </location>
</feature>
<evidence type="ECO:0000313" key="7">
    <source>
        <dbReference type="Proteomes" id="UP000315439"/>
    </source>
</evidence>
<dbReference type="Pfam" id="PF02146">
    <property type="entry name" value="SIR2"/>
    <property type="match status" value="1"/>
</dbReference>
<evidence type="ECO:0000256" key="2">
    <source>
        <dbReference type="ARBA" id="ARBA00022679"/>
    </source>
</evidence>
<dbReference type="GO" id="GO:0017136">
    <property type="term" value="F:histone deacetylase activity, NAD-dependent"/>
    <property type="evidence" value="ECO:0007669"/>
    <property type="project" value="TreeGrafter"/>
</dbReference>
<dbReference type="InterPro" id="IPR026590">
    <property type="entry name" value="Ssirtuin_cat_dom"/>
</dbReference>
<dbReference type="GO" id="GO:0046872">
    <property type="term" value="F:metal ion binding"/>
    <property type="evidence" value="ECO:0007669"/>
    <property type="project" value="UniProtKB-KW"/>
</dbReference>
<keyword evidence="2" id="KW-0808">Transferase</keyword>
<keyword evidence="3" id="KW-0520">NAD</keyword>
<reference evidence="6 7" key="1">
    <citation type="submission" date="2019-07" db="EMBL/GenBank/DDBJ databases">
        <title>Draft genome for Aliikangiella sp. M105.</title>
        <authorList>
            <person name="Wang G."/>
        </authorList>
    </citation>
    <scope>NUCLEOTIDE SEQUENCE [LARGE SCALE GENOMIC DNA]</scope>
    <source>
        <strain evidence="6 7">M105</strain>
    </source>
</reference>
<dbReference type="PANTHER" id="PTHR11085:SF10">
    <property type="entry name" value="NAD-DEPENDENT PROTEIN DEACYLASE SIRTUIN-5, MITOCHONDRIAL-RELATED"/>
    <property type="match status" value="1"/>
</dbReference>
<feature type="binding site" evidence="4">
    <location>
        <position position="177"/>
    </location>
    <ligand>
        <name>Zn(2+)</name>
        <dbReference type="ChEBI" id="CHEBI:29105"/>
    </ligand>
</feature>
<evidence type="ECO:0000313" key="6">
    <source>
        <dbReference type="EMBL" id="TQV86874.1"/>
    </source>
</evidence>
<evidence type="ECO:0000256" key="1">
    <source>
        <dbReference type="ARBA" id="ARBA00012928"/>
    </source>
</evidence>
<feature type="domain" description="Deacetylase sirtuin-type" evidence="5">
    <location>
        <begin position="2"/>
        <end position="280"/>
    </location>
</feature>
<evidence type="ECO:0000259" key="5">
    <source>
        <dbReference type="PROSITE" id="PS50305"/>
    </source>
</evidence>
<protein>
    <recommendedName>
        <fullName evidence="1">protein acetyllysine N-acetyltransferase</fullName>
        <ecNumber evidence="1">2.3.1.286</ecNumber>
    </recommendedName>
</protein>
<dbReference type="EC" id="2.3.1.286" evidence="1"/>
<dbReference type="InterPro" id="IPR003000">
    <property type="entry name" value="Sirtuin"/>
</dbReference>
<dbReference type="AlphaFoldDB" id="A0A545UBN1"/>
<feature type="binding site" evidence="4">
    <location>
        <position position="174"/>
    </location>
    <ligand>
        <name>Zn(2+)</name>
        <dbReference type="ChEBI" id="CHEBI:29105"/>
    </ligand>
</feature>
<dbReference type="Gene3D" id="3.40.50.1220">
    <property type="entry name" value="TPP-binding domain"/>
    <property type="match status" value="1"/>
</dbReference>
<evidence type="ECO:0000256" key="4">
    <source>
        <dbReference type="PROSITE-ProRule" id="PRU00236"/>
    </source>
</evidence>
<sequence length="280" mass="31284">MSTIDPEALALITSAIEKADGLIIGAGAGMGVDSGLPDFRGQQGFWRAYPALAEAVMDFTEIANPEAFRSRPRLAWGFYGHRFNLYRKTASHDGYQILKRIGEKLANQYQVFTSNVDGHFQSAGFAKDRVYECHGSINYWQCSRPCCDDIWSANKMLIETDDIRCQAIGQLPVCEYCGEIARPNILMFGDFGWNSQRSDRQAAMLRKNISLMQNPVVIECGAGTAIPTVRYFCEKQRGLLVRINPRDEQIGNCQGISLRCGALEALQLIEQVLQSNGFYD</sequence>
<dbReference type="Proteomes" id="UP000315439">
    <property type="component" value="Unassembled WGS sequence"/>
</dbReference>
<keyword evidence="4" id="KW-0479">Metal-binding</keyword>
<keyword evidence="4" id="KW-0862">Zinc</keyword>
<dbReference type="EMBL" id="VIKS01000009">
    <property type="protein sequence ID" value="TQV86874.1"/>
    <property type="molecule type" value="Genomic_DNA"/>
</dbReference>
<dbReference type="InterPro" id="IPR026591">
    <property type="entry name" value="Sirtuin_cat_small_dom_sf"/>
</dbReference>
<dbReference type="PANTHER" id="PTHR11085">
    <property type="entry name" value="NAD-DEPENDENT PROTEIN DEACYLASE SIRTUIN-5, MITOCHONDRIAL-RELATED"/>
    <property type="match status" value="1"/>
</dbReference>
<accession>A0A545UBN1</accession>
<dbReference type="Gene3D" id="3.30.1600.10">
    <property type="entry name" value="SIR2/SIRT2 'Small Domain"/>
    <property type="match status" value="1"/>
</dbReference>
<proteinExistence type="predicted"/>
<gene>
    <name evidence="6" type="ORF">FLL46_13740</name>
</gene>
<dbReference type="InterPro" id="IPR050134">
    <property type="entry name" value="NAD-dep_sirtuin_deacylases"/>
</dbReference>
<evidence type="ECO:0000256" key="3">
    <source>
        <dbReference type="ARBA" id="ARBA00023027"/>
    </source>
</evidence>
<dbReference type="InterPro" id="IPR029035">
    <property type="entry name" value="DHS-like_NAD/FAD-binding_dom"/>
</dbReference>
<keyword evidence="7" id="KW-1185">Reference proteome</keyword>
<comment type="caution">
    <text evidence="6">The sequence shown here is derived from an EMBL/GenBank/DDBJ whole genome shotgun (WGS) entry which is preliminary data.</text>
</comment>
<dbReference type="SUPFAM" id="SSF52467">
    <property type="entry name" value="DHS-like NAD/FAD-binding domain"/>
    <property type="match status" value="1"/>
</dbReference>
<feature type="binding site" evidence="4">
    <location>
        <position position="142"/>
    </location>
    <ligand>
        <name>Zn(2+)</name>
        <dbReference type="ChEBI" id="CHEBI:29105"/>
    </ligand>
</feature>
<feature type="binding site" evidence="4">
    <location>
        <position position="147"/>
    </location>
    <ligand>
        <name>Zn(2+)</name>
        <dbReference type="ChEBI" id="CHEBI:29105"/>
    </ligand>
</feature>